<name>A0A163VZL7_9MYCO</name>
<reference evidence="3" key="1">
    <citation type="submission" date="2016-04" db="EMBL/GenBank/DDBJ databases">
        <authorList>
            <person name="Strapagiel D."/>
            <person name="Borowka P."/>
            <person name="Marciniak B."/>
            <person name="Bakula Z."/>
            <person name="Van Ingen J."/>
            <person name="Safianowska A."/>
            <person name="Dziadek J."/>
            <person name="Jagielski T."/>
        </authorList>
    </citation>
    <scope>NUCLEOTIDE SEQUENCE [LARGE SCALE GENOMIC DNA]</scope>
    <source>
        <strain evidence="3">1010001458</strain>
    </source>
</reference>
<gene>
    <name evidence="2" type="ORF">A4G28_23665</name>
</gene>
<dbReference type="Proteomes" id="UP000077342">
    <property type="component" value="Unassembled WGS sequence"/>
</dbReference>
<dbReference type="InterPro" id="IPR019239">
    <property type="entry name" value="VapB_antitoxin"/>
</dbReference>
<evidence type="ECO:0000256" key="1">
    <source>
        <dbReference type="SAM" id="Coils"/>
    </source>
</evidence>
<dbReference type="EMBL" id="LWCI01000156">
    <property type="protein sequence ID" value="KZS57842.1"/>
    <property type="molecule type" value="Genomic_DNA"/>
</dbReference>
<evidence type="ECO:0000313" key="3">
    <source>
        <dbReference type="Proteomes" id="UP000077342"/>
    </source>
</evidence>
<keyword evidence="1" id="KW-0175">Coiled coil</keyword>
<dbReference type="AlphaFoldDB" id="A0A163VZL7"/>
<sequence length="75" mass="8728">MRKRTTIEIDEDLLTRAKRALGCVTTRATVEEALRRAAAEAEHAQDERAARQRRYFTRLASHVDEKVLGSEEMWR</sequence>
<comment type="caution">
    <text evidence="2">The sequence shown here is derived from an EMBL/GenBank/DDBJ whole genome shotgun (WGS) entry which is preliminary data.</text>
</comment>
<proteinExistence type="predicted"/>
<evidence type="ECO:0008006" key="4">
    <source>
        <dbReference type="Google" id="ProtNLM"/>
    </source>
</evidence>
<dbReference type="RefSeq" id="WP_075512996.1">
    <property type="nucleotide sequence ID" value="NZ_CP089224.1"/>
</dbReference>
<feature type="coiled-coil region" evidence="1">
    <location>
        <begin position="27"/>
        <end position="54"/>
    </location>
</feature>
<protein>
    <recommendedName>
        <fullName evidence="4">DUF2191 domain-containing protein</fullName>
    </recommendedName>
</protein>
<accession>A0A163VZL7</accession>
<evidence type="ECO:0000313" key="2">
    <source>
        <dbReference type="EMBL" id="KZS57842.1"/>
    </source>
</evidence>
<organism evidence="2 3">
    <name type="scientific">Mycobacterium ostraviense</name>
    <dbReference type="NCBI Taxonomy" id="2738409"/>
    <lineage>
        <taxon>Bacteria</taxon>
        <taxon>Bacillati</taxon>
        <taxon>Actinomycetota</taxon>
        <taxon>Actinomycetes</taxon>
        <taxon>Mycobacteriales</taxon>
        <taxon>Mycobacteriaceae</taxon>
        <taxon>Mycobacterium</taxon>
    </lineage>
</organism>
<dbReference type="Pfam" id="PF09957">
    <property type="entry name" value="VapB_antitoxin"/>
    <property type="match status" value="1"/>
</dbReference>
<keyword evidence="3" id="KW-1185">Reference proteome</keyword>